<dbReference type="AlphaFoldDB" id="A0A0F5HNN5"/>
<gene>
    <name evidence="2" type="ORF">QY95_02589</name>
</gene>
<evidence type="ECO:0000313" key="3">
    <source>
        <dbReference type="Proteomes" id="UP000031563"/>
    </source>
</evidence>
<feature type="compositionally biased region" description="Basic and acidic residues" evidence="1">
    <location>
        <begin position="460"/>
        <end position="474"/>
    </location>
</feature>
<protein>
    <submittedName>
        <fullName evidence="2">Portal protein, phage associated</fullName>
    </submittedName>
</protein>
<name>A0A0F5HNN5_BACTR</name>
<reference evidence="2" key="1">
    <citation type="submission" date="2015-02" db="EMBL/GenBank/DDBJ databases">
        <title>Genome Assembly of Bacillaceae bacterium MTCC 8252.</title>
        <authorList>
            <person name="Verma A."/>
            <person name="Khatri I."/>
            <person name="Mual P."/>
            <person name="Subramanian S."/>
            <person name="Krishnamurthi S."/>
        </authorList>
    </citation>
    <scope>NUCLEOTIDE SEQUENCE [LARGE SCALE GENOMIC DNA]</scope>
    <source>
        <strain evidence="2">MTCC 8252</strain>
    </source>
</reference>
<feature type="region of interest" description="Disordered" evidence="1">
    <location>
        <begin position="455"/>
        <end position="482"/>
    </location>
</feature>
<accession>A0A0F5HZ86</accession>
<organism evidence="2 3">
    <name type="scientific">Bacillus thermotolerans</name>
    <name type="common">Quasibacillus thermotolerans</name>
    <dbReference type="NCBI Taxonomy" id="1221996"/>
    <lineage>
        <taxon>Bacteria</taxon>
        <taxon>Bacillati</taxon>
        <taxon>Bacillota</taxon>
        <taxon>Bacilli</taxon>
        <taxon>Bacillales</taxon>
        <taxon>Bacillaceae</taxon>
        <taxon>Bacillus</taxon>
    </lineage>
</organism>
<dbReference type="Pfam" id="PF05133">
    <property type="entry name" value="SPP1_portal"/>
    <property type="match status" value="1"/>
</dbReference>
<dbReference type="InterPro" id="IPR006428">
    <property type="entry name" value="Portal_SPP1-type"/>
</dbReference>
<dbReference type="Gene3D" id="6.20.20.10">
    <property type="match status" value="1"/>
</dbReference>
<evidence type="ECO:0000256" key="1">
    <source>
        <dbReference type="SAM" id="MobiDB-lite"/>
    </source>
</evidence>
<accession>A0A0F5HNN5</accession>
<comment type="caution">
    <text evidence="2">The sequence shown here is derived from an EMBL/GenBank/DDBJ whole genome shotgun (WGS) entry which is preliminary data.</text>
</comment>
<proteinExistence type="predicted"/>
<dbReference type="InterPro" id="IPR021145">
    <property type="entry name" value="Portal_protein_SPP1_Gp6-like"/>
</dbReference>
<dbReference type="Proteomes" id="UP000031563">
    <property type="component" value="Unassembled WGS sequence"/>
</dbReference>
<keyword evidence="3" id="KW-1185">Reference proteome</keyword>
<dbReference type="STRING" id="1221996.QY95_02589"/>
<dbReference type="EMBL" id="JWIR02000046">
    <property type="protein sequence ID" value="KKB38591.1"/>
    <property type="molecule type" value="Genomic_DNA"/>
</dbReference>
<dbReference type="NCBIfam" id="TIGR01538">
    <property type="entry name" value="portal_SPP1"/>
    <property type="match status" value="1"/>
</dbReference>
<sequence>MRKLIQFKERIDQNGIDAQTVTEIIDAHRSDHNRMLKLYQRYKADLDGPAIFSRTAMKYEDFETVGNIRRLDDKVNNRLNNAFDVDIVDTKIGYLFGHPISYDVDETNHKLKEEIDDFLLRNNMEDSDSECGKMAAICGYAARLAYIDTDGFERVKNIDPWEAVLIGDEMHEPDYSLRYFYRDNDLYAEFYDESRIHFFKRGKEGQLHKYDEKPHMFDHNPLFGIPNNKELKGDAEKVLALIDAYDRTLSDASNEIEQYRLAYLVLRGMGADEETLANLNKSGVFELFGENDDVRYLTKDINDQMIENHLNRLEENILRFAKSVNFTDESFGTQLSGVAMRFKIMALENKCITMERKFTAALRYQFKVLFSAWAKRKGFSKEDYLKVFFSFKRNLPANLLDEAQTTAQLKGHVSEKTRLGLLSFVDDVDFELNEMQKDAMLYGAQLEPLKDPLNEEELPKEEGGAVAEPRESEKPCPQCGGTGKITSNITGDRIQCTKCKGTGVVAR</sequence>
<evidence type="ECO:0000313" key="2">
    <source>
        <dbReference type="EMBL" id="KKB38591.1"/>
    </source>
</evidence>